<accession>F0QTH0</accession>
<evidence type="ECO:0000313" key="6">
    <source>
        <dbReference type="EMBL" id="ADY01683.1"/>
    </source>
</evidence>
<dbReference type="InterPro" id="IPR010160">
    <property type="entry name" value="CRISPR-assoc_prot_Cmr5"/>
</dbReference>
<dbReference type="STRING" id="985053.VMUT_1478"/>
<name>F0QTH0_VULM7</name>
<dbReference type="InterPro" id="IPR023101">
    <property type="entry name" value="AF1862-like_dom_sf"/>
</dbReference>
<dbReference type="NCBIfam" id="TIGR01881">
    <property type="entry name" value="cas_Cmr5"/>
    <property type="match status" value="1"/>
</dbReference>
<dbReference type="Pfam" id="PF09701">
    <property type="entry name" value="Cas_Cmr5"/>
    <property type="match status" value="1"/>
</dbReference>
<evidence type="ECO:0000256" key="3">
    <source>
        <dbReference type="ARBA" id="ARBA00022490"/>
    </source>
</evidence>
<dbReference type="Gene3D" id="1.10.520.30">
    <property type="entry name" value="AF1862-like domain"/>
    <property type="match status" value="1"/>
</dbReference>
<dbReference type="GO" id="GO:0005737">
    <property type="term" value="C:cytoplasm"/>
    <property type="evidence" value="ECO:0007669"/>
    <property type="project" value="UniProtKB-SubCell"/>
</dbReference>
<dbReference type="OrthoDB" id="28858at2157"/>
<keyword evidence="3" id="KW-0963">Cytoplasm</keyword>
<sequence length="158" mass="17806">MQAQNNALDLAIRCMDTVKQVFGNKGDIPEGFRSRARDIPSSLYYGGVLYTLAYVASKASKDKASGDDLLMQAFQRDDMVTLFKEWFEKKLVEDEAYELYGACLMRAIRELVGIGKANSLTDILRMLNEPGMGIIAERRLLEFAEWLKRLAEAVVQKG</sequence>
<keyword evidence="7" id="KW-1185">Reference proteome</keyword>
<dbReference type="Proteomes" id="UP000007485">
    <property type="component" value="Chromosome"/>
</dbReference>
<evidence type="ECO:0000256" key="2">
    <source>
        <dbReference type="ARBA" id="ARBA00006161"/>
    </source>
</evidence>
<dbReference type="AlphaFoldDB" id="F0QTH0"/>
<dbReference type="GO" id="GO:0051607">
    <property type="term" value="P:defense response to virus"/>
    <property type="evidence" value="ECO:0007669"/>
    <property type="project" value="UniProtKB-KW"/>
</dbReference>
<comment type="subcellular location">
    <subcellularLocation>
        <location evidence="1">Cytoplasm</location>
    </subcellularLocation>
</comment>
<dbReference type="GeneID" id="10289130"/>
<evidence type="ECO:0000256" key="4">
    <source>
        <dbReference type="ARBA" id="ARBA00023118"/>
    </source>
</evidence>
<dbReference type="EMBL" id="CP002529">
    <property type="protein sequence ID" value="ADY01683.1"/>
    <property type="molecule type" value="Genomic_DNA"/>
</dbReference>
<evidence type="ECO:0000313" key="7">
    <source>
        <dbReference type="Proteomes" id="UP000007485"/>
    </source>
</evidence>
<organism evidence="6 7">
    <name type="scientific">Vulcanisaeta moutnovskia (strain 768-28)</name>
    <dbReference type="NCBI Taxonomy" id="985053"/>
    <lineage>
        <taxon>Archaea</taxon>
        <taxon>Thermoproteota</taxon>
        <taxon>Thermoprotei</taxon>
        <taxon>Thermoproteales</taxon>
        <taxon>Thermoproteaceae</taxon>
        <taxon>Vulcanisaeta</taxon>
    </lineage>
</organism>
<dbReference type="KEGG" id="vmo:VMUT_1478"/>
<gene>
    <name evidence="6" type="ordered locus">VMUT_1478</name>
</gene>
<keyword evidence="4" id="KW-0051">Antiviral defense</keyword>
<dbReference type="HOGENOM" id="CLU_140810_0_0_2"/>
<protein>
    <recommendedName>
        <fullName evidence="5">CRISPR type III-B/RAMP module-associated protein Cmr5</fullName>
    </recommendedName>
</protein>
<proteinExistence type="inferred from homology"/>
<evidence type="ECO:0000256" key="1">
    <source>
        <dbReference type="ARBA" id="ARBA00004496"/>
    </source>
</evidence>
<comment type="similarity">
    <text evidence="2">Belongs to the CRISPR system Cmr5 family.</text>
</comment>
<dbReference type="eggNOG" id="arCOG02654">
    <property type="taxonomic scope" value="Archaea"/>
</dbReference>
<dbReference type="RefSeq" id="WP_013604845.1">
    <property type="nucleotide sequence ID" value="NC_015151.1"/>
</dbReference>
<dbReference type="SUPFAM" id="SSF158568">
    <property type="entry name" value="AF1862-like"/>
    <property type="match status" value="1"/>
</dbReference>
<evidence type="ECO:0000256" key="5">
    <source>
        <dbReference type="ARBA" id="ARBA00030001"/>
    </source>
</evidence>
<reference evidence="6 7" key="1">
    <citation type="journal article" date="2011" name="J. Bacteriol.">
        <title>Complete genome sequence of 'Vulcanisaeta moutnovskia' strain 768-28, a novel member of the hyperthermophilic crenarchaeal genus vulcanisaeta.</title>
        <authorList>
            <person name="Gumerov V.M."/>
            <person name="Mardanov A.V."/>
            <person name="Beletsky A.V."/>
            <person name="Prokofeva M.I."/>
            <person name="Bonch-Osmolovskaya E.A."/>
            <person name="Ravin N.V."/>
            <person name="Skryabin K.G."/>
        </authorList>
    </citation>
    <scope>NUCLEOTIDE SEQUENCE [LARGE SCALE GENOMIC DNA]</scope>
    <source>
        <strain evidence="6 7">768-28</strain>
    </source>
</reference>